<dbReference type="GO" id="GO:0016301">
    <property type="term" value="F:kinase activity"/>
    <property type="evidence" value="ECO:0007669"/>
    <property type="project" value="UniProtKB-KW"/>
</dbReference>
<reference evidence="5 6" key="1">
    <citation type="submission" date="2014-03" db="EMBL/GenBank/DDBJ databases">
        <title>Genomics of Bifidobacteria.</title>
        <authorList>
            <person name="Ventura M."/>
            <person name="Milani C."/>
            <person name="Lugli G.A."/>
        </authorList>
    </citation>
    <scope>NUCLEOTIDE SEQUENCE [LARGE SCALE GENOMIC DNA]</scope>
    <source>
        <strain evidence="5 6">DSM 23973</strain>
    </source>
</reference>
<evidence type="ECO:0000256" key="1">
    <source>
        <dbReference type="ARBA" id="ARBA00022679"/>
    </source>
</evidence>
<dbReference type="GO" id="GO:0005829">
    <property type="term" value="C:cytosol"/>
    <property type="evidence" value="ECO:0007669"/>
    <property type="project" value="TreeGrafter"/>
</dbReference>
<accession>A0A087A737</accession>
<evidence type="ECO:0000259" key="4">
    <source>
        <dbReference type="Pfam" id="PF00294"/>
    </source>
</evidence>
<dbReference type="eggNOG" id="COG0524">
    <property type="taxonomic scope" value="Bacteria"/>
</dbReference>
<dbReference type="Pfam" id="PF00294">
    <property type="entry name" value="PfkB"/>
    <property type="match status" value="1"/>
</dbReference>
<dbReference type="InterPro" id="IPR029056">
    <property type="entry name" value="Ribokinase-like"/>
</dbReference>
<evidence type="ECO:0000313" key="6">
    <source>
        <dbReference type="Proteomes" id="UP000029072"/>
    </source>
</evidence>
<comment type="caution">
    <text evidence="5">The sequence shown here is derived from an EMBL/GenBank/DDBJ whole genome shotgun (WGS) entry which is preliminary data.</text>
</comment>
<dbReference type="AlphaFoldDB" id="A0A087A737"/>
<dbReference type="Proteomes" id="UP000029072">
    <property type="component" value="Unassembled WGS sequence"/>
</dbReference>
<dbReference type="EMBL" id="JGYS01000007">
    <property type="protein sequence ID" value="KFI54587.1"/>
    <property type="molecule type" value="Genomic_DNA"/>
</dbReference>
<name>A0A087A737_9BIFI</name>
<evidence type="ECO:0000256" key="2">
    <source>
        <dbReference type="ARBA" id="ARBA00022777"/>
    </source>
</evidence>
<organism evidence="5 6">
    <name type="scientific">Bifidobacterium callitrichos DSM 23973</name>
    <dbReference type="NCBI Taxonomy" id="1437609"/>
    <lineage>
        <taxon>Bacteria</taxon>
        <taxon>Bacillati</taxon>
        <taxon>Actinomycetota</taxon>
        <taxon>Actinomycetes</taxon>
        <taxon>Bifidobacteriales</taxon>
        <taxon>Bifidobacteriaceae</taxon>
        <taxon>Bifidobacterium</taxon>
    </lineage>
</organism>
<dbReference type="InterPro" id="IPR011611">
    <property type="entry name" value="PfkB_dom"/>
</dbReference>
<protein>
    <submittedName>
        <fullName evidence="5">Sugar kinase</fullName>
    </submittedName>
</protein>
<proteinExistence type="predicted"/>
<evidence type="ECO:0000256" key="3">
    <source>
        <dbReference type="SAM" id="MobiDB-lite"/>
    </source>
</evidence>
<feature type="region of interest" description="Disordered" evidence="3">
    <location>
        <begin position="24"/>
        <end position="44"/>
    </location>
</feature>
<sequence length="384" mass="40987">MLGLTVNEETMLGKLIARRKAEAEEELRRHEEEERNREREAKDHTPSVISLGQVWVDIMMDVDSLPASGGFTVADAAHPAIGGSYRVLDAVSRMGVPAEHAGVIGNGVWASMIRKAYEEDGIVHVGPSRLDVDSGFRLVFHDGDDRKTFVAHYGAEARGDEHTFDTLEPGAGDVVHISGNTLLDHTAAGIDEFMDRAGSDPRKRPYHLVINPTNTLKLVNDHLLEDLVLARPIWSCNRQEATTLAERLGIALDEGDTLTVGGGFDKAMNALCDALGNTLRAPLIVRAGARGAWVREPGGDVLHVEGYPTKGVHTRSAGSCHTGAMCAMLAKGWSLADAVNIANAAASIAIQRSHAGVPVCPSADEAIQLAGVDPESPSESPSSH</sequence>
<dbReference type="STRING" id="1437609.BCAL_0845"/>
<dbReference type="RefSeq" id="WP_238549622.1">
    <property type="nucleotide sequence ID" value="NZ_JDUV01000018.1"/>
</dbReference>
<dbReference type="Gene3D" id="3.40.1190.20">
    <property type="match status" value="1"/>
</dbReference>
<gene>
    <name evidence="5" type="ORF">BCAL_0845</name>
</gene>
<evidence type="ECO:0000313" key="5">
    <source>
        <dbReference type="EMBL" id="KFI54587.1"/>
    </source>
</evidence>
<keyword evidence="1" id="KW-0808">Transferase</keyword>
<feature type="domain" description="Carbohydrate kinase PfkB" evidence="4">
    <location>
        <begin position="48"/>
        <end position="357"/>
    </location>
</feature>
<keyword evidence="2 5" id="KW-0418">Kinase</keyword>
<dbReference type="PANTHER" id="PTHR10584">
    <property type="entry name" value="SUGAR KINASE"/>
    <property type="match status" value="1"/>
</dbReference>
<dbReference type="PANTHER" id="PTHR10584:SF166">
    <property type="entry name" value="RIBOKINASE"/>
    <property type="match status" value="1"/>
</dbReference>
<dbReference type="SUPFAM" id="SSF53613">
    <property type="entry name" value="Ribokinase-like"/>
    <property type="match status" value="1"/>
</dbReference>